<keyword evidence="2" id="KW-0732">Signal</keyword>
<dbReference type="InterPro" id="IPR001119">
    <property type="entry name" value="SLH_dom"/>
</dbReference>
<dbReference type="OrthoDB" id="5845122at2"/>
<evidence type="ECO:0000256" key="2">
    <source>
        <dbReference type="SAM" id="SignalP"/>
    </source>
</evidence>
<name>A0A5D6W5A6_9FIRM</name>
<keyword evidence="1" id="KW-0175">Coiled coil</keyword>
<dbReference type="EMBL" id="VTOY01000004">
    <property type="protein sequence ID" value="TYZ22990.1"/>
    <property type="molecule type" value="Genomic_DNA"/>
</dbReference>
<dbReference type="PANTHER" id="PTHR43308">
    <property type="entry name" value="OUTER MEMBRANE PROTEIN ALPHA-RELATED"/>
    <property type="match status" value="1"/>
</dbReference>
<dbReference type="Pfam" id="PF00395">
    <property type="entry name" value="SLH"/>
    <property type="match status" value="1"/>
</dbReference>
<feature type="coiled-coil region" evidence="1">
    <location>
        <begin position="94"/>
        <end position="121"/>
    </location>
</feature>
<evidence type="ECO:0000313" key="5">
    <source>
        <dbReference type="Proteomes" id="UP000323646"/>
    </source>
</evidence>
<feature type="chain" id="PRO_5023085180" evidence="2">
    <location>
        <begin position="23"/>
        <end position="483"/>
    </location>
</feature>
<dbReference type="PANTHER" id="PTHR43308:SF1">
    <property type="entry name" value="OUTER MEMBRANE PROTEIN ALPHA"/>
    <property type="match status" value="1"/>
</dbReference>
<organism evidence="4 5">
    <name type="scientific">Selenomonas ruminis</name>
    <dbReference type="NCBI Taxonomy" id="2593411"/>
    <lineage>
        <taxon>Bacteria</taxon>
        <taxon>Bacillati</taxon>
        <taxon>Bacillota</taxon>
        <taxon>Negativicutes</taxon>
        <taxon>Selenomonadales</taxon>
        <taxon>Selenomonadaceae</taxon>
        <taxon>Selenomonas</taxon>
    </lineage>
</organism>
<reference evidence="4 5" key="1">
    <citation type="submission" date="2019-08" db="EMBL/GenBank/DDBJ databases">
        <title>Selenomonas sp. mPRGC5 and Selenomonas sp. mPRGC8 isolated from ruminal fluid of dairy goat (Capra hircus).</title>
        <authorList>
            <person name="Poothong S."/>
            <person name="Nuengjamnong C."/>
            <person name="Tanasupawat S."/>
        </authorList>
    </citation>
    <scope>NUCLEOTIDE SEQUENCE [LARGE SCALE GENOMIC DNA]</scope>
    <source>
        <strain evidence="5">mPRGC5</strain>
    </source>
</reference>
<accession>A0A5D6W5A6</accession>
<evidence type="ECO:0000259" key="3">
    <source>
        <dbReference type="PROSITE" id="PS51272"/>
    </source>
</evidence>
<dbReference type="AlphaFoldDB" id="A0A5D6W5A6"/>
<dbReference type="Proteomes" id="UP000323646">
    <property type="component" value="Unassembled WGS sequence"/>
</dbReference>
<gene>
    <name evidence="4" type="ORF">FZ040_07160</name>
</gene>
<dbReference type="InterPro" id="IPR051465">
    <property type="entry name" value="Cell_Envelope_Struct_Comp"/>
</dbReference>
<dbReference type="RefSeq" id="WP_149171378.1">
    <property type="nucleotide sequence ID" value="NZ_VTOY01000004.1"/>
</dbReference>
<comment type="caution">
    <text evidence="4">The sequence shown here is derived from an EMBL/GenBank/DDBJ whole genome shotgun (WGS) entry which is preliminary data.</text>
</comment>
<evidence type="ECO:0000256" key="1">
    <source>
        <dbReference type="SAM" id="Coils"/>
    </source>
</evidence>
<evidence type="ECO:0000313" key="4">
    <source>
        <dbReference type="EMBL" id="TYZ22990.1"/>
    </source>
</evidence>
<sequence>MKKSALMAAVLAATTMSTTAFAAQNPFNDLPEGHWAYDAVTMLAEDGVLEGYSDGTFRGTKTMNRYEMAQIVAKAMEKYDNVQPKDKGAINKLKKEFANELKDMDVRLKNVENDVQEIKKGMSSFKWWGDARVRHFQNKKSIGVKGSSESAHKLGTKHQNEMRIRLGLYGEPAKNLSVTGQLKAENENIARSDYNHEHYAGKNEEKMSFNRLQLDWHAKNGFTVSAGRNELNLGQGLIYWENPIDGFLVRKDFKKASLLLGAGDASCATWADKAEYATLADLSVKVSPAVKLTATYYNSHSDANSNVAVVETWDNGRTWYNNWHNNTISRNFQQFAYGIDAQLSNKWNLVAEGIHNGAKVTRTSTATGTPDTKASNDRNGFWTRLTYGKLVWNKANTWNIYGEYFALGGLAVDSSCWAHHLNIAGGNGYGGAGVRGYGLAVNYMLAANTNLELSYYKLKPYDKAATGFSKYDDTAFAALTYSF</sequence>
<dbReference type="PROSITE" id="PS51272">
    <property type="entry name" value="SLH"/>
    <property type="match status" value="1"/>
</dbReference>
<feature type="domain" description="SLH" evidence="3">
    <location>
        <begin position="23"/>
        <end position="86"/>
    </location>
</feature>
<keyword evidence="5" id="KW-1185">Reference proteome</keyword>
<proteinExistence type="predicted"/>
<protein>
    <submittedName>
        <fullName evidence="4">S-layer homology domain-containing protein</fullName>
    </submittedName>
</protein>
<feature type="signal peptide" evidence="2">
    <location>
        <begin position="1"/>
        <end position="22"/>
    </location>
</feature>